<dbReference type="Proteomes" id="UP001212841">
    <property type="component" value="Unassembled WGS sequence"/>
</dbReference>
<keyword evidence="2" id="KW-0521">NADP</keyword>
<dbReference type="SUPFAM" id="SSF51735">
    <property type="entry name" value="NAD(P)-binding Rossmann-fold domains"/>
    <property type="match status" value="1"/>
</dbReference>
<reference evidence="5" key="1">
    <citation type="submission" date="2020-05" db="EMBL/GenBank/DDBJ databases">
        <title>Phylogenomic resolution of chytrid fungi.</title>
        <authorList>
            <person name="Stajich J.E."/>
            <person name="Amses K."/>
            <person name="Simmons R."/>
            <person name="Seto K."/>
            <person name="Myers J."/>
            <person name="Bonds A."/>
            <person name="Quandt C.A."/>
            <person name="Barry K."/>
            <person name="Liu P."/>
            <person name="Grigoriev I."/>
            <person name="Longcore J.E."/>
            <person name="James T.Y."/>
        </authorList>
    </citation>
    <scope>NUCLEOTIDE SEQUENCE</scope>
    <source>
        <strain evidence="5">JEL0318</strain>
    </source>
</reference>
<sequence length="303" mass="33293">MSDNWNWKVALITGGAGGLGRYLAEYLVKMGKVGPFFVSYPQLRANNGAHDLAFEPTQKVIIAGRTESNLKQTASEVPGLEYIVVDVGKVDNLAEFVKTATTRFPDIDCVISKLPYAANPNKLLTLSSTSAGIQKPISFPTTPVTQSLLSADEEIDTNIRGTVHLITHFLPHLLSKPSSAVFTVSSGLAFIPIHPVPVYCATKAFIHSYTQTLRLQLKNTSVRVVEIAPPLVESDLHRDHSNPDNNKKTNNSFALSAEEFIRDVDRDMNAGLDVVAPGFTRGRVDKEDEIFKADFDKFNGRQH</sequence>
<dbReference type="InterPro" id="IPR002347">
    <property type="entry name" value="SDR_fam"/>
</dbReference>
<evidence type="ECO:0000256" key="1">
    <source>
        <dbReference type="ARBA" id="ARBA00006484"/>
    </source>
</evidence>
<comment type="function">
    <text evidence="4">Putative oxidoreductase.</text>
</comment>
<organism evidence="5 6">
    <name type="scientific">Rhizophlyctis rosea</name>
    <dbReference type="NCBI Taxonomy" id="64517"/>
    <lineage>
        <taxon>Eukaryota</taxon>
        <taxon>Fungi</taxon>
        <taxon>Fungi incertae sedis</taxon>
        <taxon>Chytridiomycota</taxon>
        <taxon>Chytridiomycota incertae sedis</taxon>
        <taxon>Chytridiomycetes</taxon>
        <taxon>Rhizophlyctidales</taxon>
        <taxon>Rhizophlyctidaceae</taxon>
        <taxon>Rhizophlyctis</taxon>
    </lineage>
</organism>
<keyword evidence="6" id="KW-1185">Reference proteome</keyword>
<protein>
    <recommendedName>
        <fullName evidence="7">NAD(P)-binding protein</fullName>
    </recommendedName>
</protein>
<dbReference type="InterPro" id="IPR020904">
    <property type="entry name" value="Sc_DH/Rdtase_CS"/>
</dbReference>
<dbReference type="AlphaFoldDB" id="A0AAD5SKR3"/>
<evidence type="ECO:0000256" key="4">
    <source>
        <dbReference type="ARBA" id="ARBA00037096"/>
    </source>
</evidence>
<dbReference type="GO" id="GO:0016491">
    <property type="term" value="F:oxidoreductase activity"/>
    <property type="evidence" value="ECO:0007669"/>
    <property type="project" value="UniProtKB-KW"/>
</dbReference>
<dbReference type="PANTHER" id="PTHR44196:SF1">
    <property type="entry name" value="DEHYDROGENASE_REDUCTASE SDR FAMILY MEMBER 7B"/>
    <property type="match status" value="1"/>
</dbReference>
<dbReference type="Gene3D" id="3.40.50.720">
    <property type="entry name" value="NAD(P)-binding Rossmann-like Domain"/>
    <property type="match status" value="1"/>
</dbReference>
<evidence type="ECO:0000313" key="5">
    <source>
        <dbReference type="EMBL" id="KAJ3052454.1"/>
    </source>
</evidence>
<evidence type="ECO:0000256" key="3">
    <source>
        <dbReference type="ARBA" id="ARBA00023002"/>
    </source>
</evidence>
<evidence type="ECO:0000313" key="6">
    <source>
        <dbReference type="Proteomes" id="UP001212841"/>
    </source>
</evidence>
<dbReference type="Pfam" id="PF00106">
    <property type="entry name" value="adh_short"/>
    <property type="match status" value="1"/>
</dbReference>
<dbReference type="EMBL" id="JADGJD010000293">
    <property type="protein sequence ID" value="KAJ3052454.1"/>
    <property type="molecule type" value="Genomic_DNA"/>
</dbReference>
<accession>A0AAD5SKR3</accession>
<gene>
    <name evidence="5" type="ORF">HK097_006251</name>
</gene>
<name>A0AAD5SKR3_9FUNG</name>
<dbReference type="GO" id="GO:0016020">
    <property type="term" value="C:membrane"/>
    <property type="evidence" value="ECO:0007669"/>
    <property type="project" value="TreeGrafter"/>
</dbReference>
<dbReference type="PRINTS" id="PR00081">
    <property type="entry name" value="GDHRDH"/>
</dbReference>
<proteinExistence type="inferred from homology"/>
<dbReference type="PROSITE" id="PS00061">
    <property type="entry name" value="ADH_SHORT"/>
    <property type="match status" value="1"/>
</dbReference>
<evidence type="ECO:0008006" key="7">
    <source>
        <dbReference type="Google" id="ProtNLM"/>
    </source>
</evidence>
<comment type="similarity">
    <text evidence="1">Belongs to the short-chain dehydrogenases/reductases (SDR) family.</text>
</comment>
<dbReference type="PANTHER" id="PTHR44196">
    <property type="entry name" value="DEHYDROGENASE/REDUCTASE SDR FAMILY MEMBER 7B"/>
    <property type="match status" value="1"/>
</dbReference>
<evidence type="ECO:0000256" key="2">
    <source>
        <dbReference type="ARBA" id="ARBA00022857"/>
    </source>
</evidence>
<keyword evidence="3" id="KW-0560">Oxidoreductase</keyword>
<comment type="caution">
    <text evidence="5">The sequence shown here is derived from an EMBL/GenBank/DDBJ whole genome shotgun (WGS) entry which is preliminary data.</text>
</comment>
<dbReference type="InterPro" id="IPR036291">
    <property type="entry name" value="NAD(P)-bd_dom_sf"/>
</dbReference>